<dbReference type="Proteomes" id="UP001228905">
    <property type="component" value="Unassembled WGS sequence"/>
</dbReference>
<keyword evidence="1" id="KW-0812">Transmembrane</keyword>
<feature type="transmembrane region" description="Helical" evidence="1">
    <location>
        <begin position="129"/>
        <end position="147"/>
    </location>
</feature>
<feature type="transmembrane region" description="Helical" evidence="1">
    <location>
        <begin position="40"/>
        <end position="58"/>
    </location>
</feature>
<accession>A0ABU0IWT6</accession>
<dbReference type="EMBL" id="JAUSVS010000007">
    <property type="protein sequence ID" value="MDQ0465494.1"/>
    <property type="molecule type" value="Genomic_DNA"/>
</dbReference>
<protein>
    <submittedName>
        <fullName evidence="2">Membrane protein</fullName>
    </submittedName>
</protein>
<feature type="transmembrane region" description="Helical" evidence="1">
    <location>
        <begin position="167"/>
        <end position="189"/>
    </location>
</feature>
<dbReference type="RefSeq" id="WP_307350872.1">
    <property type="nucleotide sequence ID" value="NZ_JAUSVS010000007.1"/>
</dbReference>
<keyword evidence="3" id="KW-1185">Reference proteome</keyword>
<evidence type="ECO:0000313" key="3">
    <source>
        <dbReference type="Proteomes" id="UP001228905"/>
    </source>
</evidence>
<feature type="transmembrane region" description="Helical" evidence="1">
    <location>
        <begin position="195"/>
        <end position="215"/>
    </location>
</feature>
<evidence type="ECO:0000256" key="1">
    <source>
        <dbReference type="SAM" id="Phobius"/>
    </source>
</evidence>
<organism evidence="2 3">
    <name type="scientific">Caulobacter ginsengisoli</name>
    <dbReference type="NCBI Taxonomy" id="400775"/>
    <lineage>
        <taxon>Bacteria</taxon>
        <taxon>Pseudomonadati</taxon>
        <taxon>Pseudomonadota</taxon>
        <taxon>Alphaproteobacteria</taxon>
        <taxon>Caulobacterales</taxon>
        <taxon>Caulobacteraceae</taxon>
        <taxon>Caulobacter</taxon>
    </lineage>
</organism>
<name>A0ABU0IWT6_9CAUL</name>
<feature type="transmembrane region" description="Helical" evidence="1">
    <location>
        <begin position="64"/>
        <end position="84"/>
    </location>
</feature>
<sequence>MQSLFAPILTLHIAAGMTAVAVGLVPLLTRKGARLHRLSGRLFAGVMGVLLVAAWTLTLLRFNAYFAGLTAAATLQVFSGVRALRRKRPDINPADRAKAIDWLVALTAIGAGLWVWAALRAGPASPTDAIAWSLVWATLTFGAYDLWRFARPAAFPAFADLWFYEHLVKMLGAYGAVMSAFAGNFLAFGPSPWRQLWPTILFETLTVLLIVVYAIRRRRPAIA</sequence>
<feature type="transmembrane region" description="Helical" evidence="1">
    <location>
        <begin position="6"/>
        <end position="28"/>
    </location>
</feature>
<reference evidence="2 3" key="1">
    <citation type="submission" date="2023-07" db="EMBL/GenBank/DDBJ databases">
        <title>Genomic Encyclopedia of Type Strains, Phase IV (KMG-IV): sequencing the most valuable type-strain genomes for metagenomic binning, comparative biology and taxonomic classification.</title>
        <authorList>
            <person name="Goeker M."/>
        </authorList>
    </citation>
    <scope>NUCLEOTIDE SEQUENCE [LARGE SCALE GENOMIC DNA]</scope>
    <source>
        <strain evidence="2 3">DSM 18695</strain>
    </source>
</reference>
<feature type="transmembrane region" description="Helical" evidence="1">
    <location>
        <begin position="99"/>
        <end position="117"/>
    </location>
</feature>
<keyword evidence="1" id="KW-1133">Transmembrane helix</keyword>
<proteinExistence type="predicted"/>
<comment type="caution">
    <text evidence="2">The sequence shown here is derived from an EMBL/GenBank/DDBJ whole genome shotgun (WGS) entry which is preliminary data.</text>
</comment>
<gene>
    <name evidence="2" type="ORF">QO010_003283</name>
</gene>
<evidence type="ECO:0000313" key="2">
    <source>
        <dbReference type="EMBL" id="MDQ0465494.1"/>
    </source>
</evidence>
<keyword evidence="1" id="KW-0472">Membrane</keyword>